<dbReference type="InterPro" id="IPR001841">
    <property type="entry name" value="Znf_RING"/>
</dbReference>
<dbReference type="SMART" id="SM00184">
    <property type="entry name" value="RING"/>
    <property type="match status" value="1"/>
</dbReference>
<proteinExistence type="predicted"/>
<keyword evidence="3" id="KW-0862">Zinc</keyword>
<evidence type="ECO:0000313" key="8">
    <source>
        <dbReference type="Proteomes" id="UP001187192"/>
    </source>
</evidence>
<dbReference type="AlphaFoldDB" id="A0AA88A7V9"/>
<dbReference type="Gene3D" id="3.30.40.10">
    <property type="entry name" value="Zinc/RING finger domain, C3HC4 (zinc finger)"/>
    <property type="match status" value="1"/>
</dbReference>
<reference evidence="7" key="1">
    <citation type="submission" date="2023-07" db="EMBL/GenBank/DDBJ databases">
        <title>draft genome sequence of fig (Ficus carica).</title>
        <authorList>
            <person name="Takahashi T."/>
            <person name="Nishimura K."/>
        </authorList>
    </citation>
    <scope>NUCLEOTIDE SEQUENCE</scope>
</reference>
<evidence type="ECO:0000256" key="5">
    <source>
        <dbReference type="SAM" id="Phobius"/>
    </source>
</evidence>
<evidence type="ECO:0000259" key="6">
    <source>
        <dbReference type="PROSITE" id="PS50089"/>
    </source>
</evidence>
<keyword evidence="5" id="KW-1133">Transmembrane helix</keyword>
<dbReference type="PANTHER" id="PTHR47258">
    <property type="match status" value="1"/>
</dbReference>
<dbReference type="Pfam" id="PF13639">
    <property type="entry name" value="zf-RING_2"/>
    <property type="match status" value="1"/>
</dbReference>
<dbReference type="Proteomes" id="UP001187192">
    <property type="component" value="Unassembled WGS sequence"/>
</dbReference>
<dbReference type="CDD" id="cd16448">
    <property type="entry name" value="RING-H2"/>
    <property type="match status" value="1"/>
</dbReference>
<dbReference type="InterPro" id="IPR044249">
    <property type="entry name" value="XERICO-like"/>
</dbReference>
<comment type="caution">
    <text evidence="7">The sequence shown here is derived from an EMBL/GenBank/DDBJ whole genome shotgun (WGS) entry which is preliminary data.</text>
</comment>
<sequence>MSPLKIFSNILALFSLQNISTFLNLIILVPSTIWTYLPPILTNLKCAFDVLLNNQYSFSTQTGCEELVRITRFEHNNAGGPSEHCAVCLAEVEEGEEIGELRCSHVFHQLCLERWIRLKHMTCPLCRGSLAPPLSAAAAAAAAAATSEADFGVEVLFFKFCSFRSDDEGHDSWWLR</sequence>
<dbReference type="GO" id="GO:0008270">
    <property type="term" value="F:zinc ion binding"/>
    <property type="evidence" value="ECO:0007669"/>
    <property type="project" value="UniProtKB-KW"/>
</dbReference>
<evidence type="ECO:0000256" key="2">
    <source>
        <dbReference type="ARBA" id="ARBA00022771"/>
    </source>
</evidence>
<organism evidence="7 8">
    <name type="scientific">Ficus carica</name>
    <name type="common">Common fig</name>
    <dbReference type="NCBI Taxonomy" id="3494"/>
    <lineage>
        <taxon>Eukaryota</taxon>
        <taxon>Viridiplantae</taxon>
        <taxon>Streptophyta</taxon>
        <taxon>Embryophyta</taxon>
        <taxon>Tracheophyta</taxon>
        <taxon>Spermatophyta</taxon>
        <taxon>Magnoliopsida</taxon>
        <taxon>eudicotyledons</taxon>
        <taxon>Gunneridae</taxon>
        <taxon>Pentapetalae</taxon>
        <taxon>rosids</taxon>
        <taxon>fabids</taxon>
        <taxon>Rosales</taxon>
        <taxon>Moraceae</taxon>
        <taxon>Ficeae</taxon>
        <taxon>Ficus</taxon>
    </lineage>
</organism>
<keyword evidence="8" id="KW-1185">Reference proteome</keyword>
<protein>
    <recommendedName>
        <fullName evidence="6">RING-type domain-containing protein</fullName>
    </recommendedName>
</protein>
<keyword evidence="5" id="KW-0812">Transmembrane</keyword>
<keyword evidence="5" id="KW-0472">Membrane</keyword>
<dbReference type="SMART" id="SM00744">
    <property type="entry name" value="RINGv"/>
    <property type="match status" value="1"/>
</dbReference>
<feature type="transmembrane region" description="Helical" evidence="5">
    <location>
        <begin position="12"/>
        <end position="37"/>
    </location>
</feature>
<evidence type="ECO:0000256" key="4">
    <source>
        <dbReference type="PROSITE-ProRule" id="PRU00175"/>
    </source>
</evidence>
<evidence type="ECO:0000256" key="3">
    <source>
        <dbReference type="ARBA" id="ARBA00022833"/>
    </source>
</evidence>
<dbReference type="InterPro" id="IPR013083">
    <property type="entry name" value="Znf_RING/FYVE/PHD"/>
</dbReference>
<feature type="domain" description="RING-type" evidence="6">
    <location>
        <begin position="85"/>
        <end position="127"/>
    </location>
</feature>
<dbReference type="PROSITE" id="PS50089">
    <property type="entry name" value="ZF_RING_2"/>
    <property type="match status" value="1"/>
</dbReference>
<dbReference type="EMBL" id="BTGU01000008">
    <property type="protein sequence ID" value="GMN38866.1"/>
    <property type="molecule type" value="Genomic_DNA"/>
</dbReference>
<name>A0AA88A7V9_FICCA</name>
<keyword evidence="1" id="KW-0479">Metal-binding</keyword>
<keyword evidence="2 4" id="KW-0863">Zinc-finger</keyword>
<dbReference type="InterPro" id="IPR011016">
    <property type="entry name" value="Znf_RING-CH"/>
</dbReference>
<dbReference type="SUPFAM" id="SSF57850">
    <property type="entry name" value="RING/U-box"/>
    <property type="match status" value="1"/>
</dbReference>
<evidence type="ECO:0000313" key="7">
    <source>
        <dbReference type="EMBL" id="GMN38866.1"/>
    </source>
</evidence>
<gene>
    <name evidence="7" type="ORF">TIFTF001_008089</name>
</gene>
<dbReference type="PANTHER" id="PTHR47258:SF1">
    <property type="entry name" value="E3 UBIQUITIN-PROTEIN LIGASE XERICO-RELATED"/>
    <property type="match status" value="1"/>
</dbReference>
<evidence type="ECO:0000256" key="1">
    <source>
        <dbReference type="ARBA" id="ARBA00022723"/>
    </source>
</evidence>
<accession>A0AA88A7V9</accession>